<protein>
    <submittedName>
        <fullName evidence="3">Uncharacterized protein</fullName>
    </submittedName>
</protein>
<dbReference type="AlphaFoldDB" id="A0A9P7Z8A1"/>
<proteinExistence type="predicted"/>
<sequence>MMAGIQSMRFILLVPLLIPPLSNRNTQRSTTTNQPIPSLTSSQKIRRPAAVFSCSGGQTGAERSAIVRGGGWEQALANNDDESDHGLLSLSDLLRIPPHPTISDKASRTKPSSQHLDQPVLNGVAIPADRTKSGIGERQGDNSDQSMFLDDELEKEGPENEA</sequence>
<evidence type="ECO:0000256" key="1">
    <source>
        <dbReference type="SAM" id="MobiDB-lite"/>
    </source>
</evidence>
<feature type="compositionally biased region" description="Low complexity" evidence="1">
    <location>
        <begin position="23"/>
        <end position="34"/>
    </location>
</feature>
<dbReference type="EMBL" id="MU253780">
    <property type="protein sequence ID" value="KAG9247166.1"/>
    <property type="molecule type" value="Genomic_DNA"/>
</dbReference>
<feature type="region of interest" description="Disordered" evidence="1">
    <location>
        <begin position="98"/>
        <end position="162"/>
    </location>
</feature>
<accession>A0A9P7Z8A1</accession>
<comment type="caution">
    <text evidence="3">The sequence shown here is derived from an EMBL/GenBank/DDBJ whole genome shotgun (WGS) entry which is preliminary data.</text>
</comment>
<dbReference type="OrthoDB" id="3559326at2759"/>
<evidence type="ECO:0000313" key="3">
    <source>
        <dbReference type="EMBL" id="KAG9247166.1"/>
    </source>
</evidence>
<evidence type="ECO:0000313" key="4">
    <source>
        <dbReference type="Proteomes" id="UP000887226"/>
    </source>
</evidence>
<evidence type="ECO:0000256" key="2">
    <source>
        <dbReference type="SAM" id="SignalP"/>
    </source>
</evidence>
<feature type="chain" id="PRO_5040149389" evidence="2">
    <location>
        <begin position="24"/>
        <end position="162"/>
    </location>
</feature>
<feature type="signal peptide" evidence="2">
    <location>
        <begin position="1"/>
        <end position="23"/>
    </location>
</feature>
<keyword evidence="4" id="KW-1185">Reference proteome</keyword>
<name>A0A9P7Z8A1_9HELO</name>
<keyword evidence="2" id="KW-0732">Signal</keyword>
<gene>
    <name evidence="3" type="ORF">BJ878DRAFT_217168</name>
</gene>
<dbReference type="Proteomes" id="UP000887226">
    <property type="component" value="Unassembled WGS sequence"/>
</dbReference>
<feature type="region of interest" description="Disordered" evidence="1">
    <location>
        <begin position="23"/>
        <end position="44"/>
    </location>
</feature>
<reference evidence="3" key="1">
    <citation type="journal article" date="2021" name="IMA Fungus">
        <title>Genomic characterization of three marine fungi, including Emericellopsis atlantica sp. nov. with signatures of a generalist lifestyle and marine biomass degradation.</title>
        <authorList>
            <person name="Hagestad O.C."/>
            <person name="Hou L."/>
            <person name="Andersen J.H."/>
            <person name="Hansen E.H."/>
            <person name="Altermark B."/>
            <person name="Li C."/>
            <person name="Kuhnert E."/>
            <person name="Cox R.J."/>
            <person name="Crous P.W."/>
            <person name="Spatafora J.W."/>
            <person name="Lail K."/>
            <person name="Amirebrahimi M."/>
            <person name="Lipzen A."/>
            <person name="Pangilinan J."/>
            <person name="Andreopoulos W."/>
            <person name="Hayes R.D."/>
            <person name="Ng V."/>
            <person name="Grigoriev I.V."/>
            <person name="Jackson S.A."/>
            <person name="Sutton T.D.S."/>
            <person name="Dobson A.D.W."/>
            <person name="Rama T."/>
        </authorList>
    </citation>
    <scope>NUCLEOTIDE SEQUENCE</scope>
    <source>
        <strain evidence="3">TRa3180A</strain>
    </source>
</reference>
<organism evidence="3 4">
    <name type="scientific">Calycina marina</name>
    <dbReference type="NCBI Taxonomy" id="1763456"/>
    <lineage>
        <taxon>Eukaryota</taxon>
        <taxon>Fungi</taxon>
        <taxon>Dikarya</taxon>
        <taxon>Ascomycota</taxon>
        <taxon>Pezizomycotina</taxon>
        <taxon>Leotiomycetes</taxon>
        <taxon>Helotiales</taxon>
        <taxon>Pezizellaceae</taxon>
        <taxon>Calycina</taxon>
    </lineage>
</organism>